<proteinExistence type="predicted"/>
<sequence length="116" mass="13222">MSEVRNILHGCFSCVSLCCPAMDWRPVQWCTPPVARKPLEKGTSTPATLYGRSGYRKLIVFGTHMHQTNKMCFMPEHMHNVYVQNHELNATSCSAKIQNKTESTPSHHSTLPFRNF</sequence>
<dbReference type="EMBL" id="JAHRIP010079467">
    <property type="protein sequence ID" value="MEQ2312581.1"/>
    <property type="molecule type" value="Genomic_DNA"/>
</dbReference>
<evidence type="ECO:0000313" key="2">
    <source>
        <dbReference type="Proteomes" id="UP001469553"/>
    </source>
</evidence>
<evidence type="ECO:0000313" key="1">
    <source>
        <dbReference type="EMBL" id="MEQ2312581.1"/>
    </source>
</evidence>
<evidence type="ECO:0008006" key="3">
    <source>
        <dbReference type="Google" id="ProtNLM"/>
    </source>
</evidence>
<dbReference type="Proteomes" id="UP001469553">
    <property type="component" value="Unassembled WGS sequence"/>
</dbReference>
<comment type="caution">
    <text evidence="1">The sequence shown here is derived from an EMBL/GenBank/DDBJ whole genome shotgun (WGS) entry which is preliminary data.</text>
</comment>
<reference evidence="1 2" key="1">
    <citation type="submission" date="2021-06" db="EMBL/GenBank/DDBJ databases">
        <authorList>
            <person name="Palmer J.M."/>
        </authorList>
    </citation>
    <scope>NUCLEOTIDE SEQUENCE [LARGE SCALE GENOMIC DNA]</scope>
    <source>
        <strain evidence="1 2">AS_MEX2019</strain>
        <tissue evidence="1">Muscle</tissue>
    </source>
</reference>
<protein>
    <recommendedName>
        <fullName evidence="3">Secreted protein</fullName>
    </recommendedName>
</protein>
<keyword evidence="2" id="KW-1185">Reference proteome</keyword>
<organism evidence="1 2">
    <name type="scientific">Ameca splendens</name>
    <dbReference type="NCBI Taxonomy" id="208324"/>
    <lineage>
        <taxon>Eukaryota</taxon>
        <taxon>Metazoa</taxon>
        <taxon>Chordata</taxon>
        <taxon>Craniata</taxon>
        <taxon>Vertebrata</taxon>
        <taxon>Euteleostomi</taxon>
        <taxon>Actinopterygii</taxon>
        <taxon>Neopterygii</taxon>
        <taxon>Teleostei</taxon>
        <taxon>Neoteleostei</taxon>
        <taxon>Acanthomorphata</taxon>
        <taxon>Ovalentaria</taxon>
        <taxon>Atherinomorphae</taxon>
        <taxon>Cyprinodontiformes</taxon>
        <taxon>Goodeidae</taxon>
        <taxon>Ameca</taxon>
    </lineage>
</organism>
<name>A0ABV1A2S3_9TELE</name>
<accession>A0ABV1A2S3</accession>
<gene>
    <name evidence="1" type="ORF">AMECASPLE_032504</name>
</gene>